<reference evidence="1" key="2">
    <citation type="submission" date="2021-04" db="EMBL/GenBank/DDBJ databases">
        <authorList>
            <person name="Gilroy R."/>
        </authorList>
    </citation>
    <scope>NUCLEOTIDE SEQUENCE</scope>
    <source>
        <strain evidence="1">1282</strain>
    </source>
</reference>
<proteinExistence type="predicted"/>
<dbReference type="EMBL" id="DXDU01000068">
    <property type="protein sequence ID" value="HIY26358.1"/>
    <property type="molecule type" value="Genomic_DNA"/>
</dbReference>
<organism evidence="1 2">
    <name type="scientific">Candidatus Acutalibacter pullistercoris</name>
    <dbReference type="NCBI Taxonomy" id="2838418"/>
    <lineage>
        <taxon>Bacteria</taxon>
        <taxon>Bacillati</taxon>
        <taxon>Bacillota</taxon>
        <taxon>Clostridia</taxon>
        <taxon>Eubacteriales</taxon>
        <taxon>Acutalibacteraceae</taxon>
        <taxon>Acutalibacter</taxon>
    </lineage>
</organism>
<gene>
    <name evidence="1" type="ORF">H9838_04190</name>
</gene>
<reference evidence="1" key="1">
    <citation type="journal article" date="2021" name="PeerJ">
        <title>Extensive microbial diversity within the chicken gut microbiome revealed by metagenomics and culture.</title>
        <authorList>
            <person name="Gilroy R."/>
            <person name="Ravi A."/>
            <person name="Getino M."/>
            <person name="Pursley I."/>
            <person name="Horton D.L."/>
            <person name="Alikhan N.F."/>
            <person name="Baker D."/>
            <person name="Gharbi K."/>
            <person name="Hall N."/>
            <person name="Watson M."/>
            <person name="Adriaenssens E.M."/>
            <person name="Foster-Nyarko E."/>
            <person name="Jarju S."/>
            <person name="Secka A."/>
            <person name="Antonio M."/>
            <person name="Oren A."/>
            <person name="Chaudhuri R.R."/>
            <person name="La Ragione R."/>
            <person name="Hildebrand F."/>
            <person name="Pallen M.J."/>
        </authorList>
    </citation>
    <scope>NUCLEOTIDE SEQUENCE</scope>
    <source>
        <strain evidence="1">1282</strain>
    </source>
</reference>
<protein>
    <submittedName>
        <fullName evidence="1">Uncharacterized protein</fullName>
    </submittedName>
</protein>
<accession>A0A9D1YFN2</accession>
<dbReference type="AlphaFoldDB" id="A0A9D1YFN2"/>
<dbReference type="Gene3D" id="3.40.50.300">
    <property type="entry name" value="P-loop containing nucleotide triphosphate hydrolases"/>
    <property type="match status" value="1"/>
</dbReference>
<evidence type="ECO:0000313" key="2">
    <source>
        <dbReference type="Proteomes" id="UP000823915"/>
    </source>
</evidence>
<comment type="caution">
    <text evidence="1">The sequence shown here is derived from an EMBL/GenBank/DDBJ whole genome shotgun (WGS) entry which is preliminary data.</text>
</comment>
<dbReference type="SUPFAM" id="SSF52540">
    <property type="entry name" value="P-loop containing nucleoside triphosphate hydrolases"/>
    <property type="match status" value="1"/>
</dbReference>
<dbReference type="InterPro" id="IPR027417">
    <property type="entry name" value="P-loop_NTPase"/>
</dbReference>
<sequence length="335" mass="36591">MASLSYFAESLGPEPTSFVASNTGGLGRFVSLSGWPAPAAAGVLSHLLRQGELRGLESHSLLHPLDGSLQGVVFPQVSAGAYSFGPFDPQVRSALALFPHPDLLGARARLAAARRTFSRAKAFHDSQEKLYGKHMDWRAADQAAQELLRRLLGGRKQEGPGREVHRFFGAALPQGAVDCVPQLTQDLNCRVLLKGRPGTGKSTLLKKIARAAKEAGFAVELYHCSLDPKSLDLVVVRELSWCVLDSTAPHEYFPERPGDQVLDLYQRCVEPGTDQAWAGELSHLEDAYRSLVKAARGFLEEARESLEKFYQSLPQPDPAQLDQAKEELCAALLPR</sequence>
<evidence type="ECO:0000313" key="1">
    <source>
        <dbReference type="EMBL" id="HIY26358.1"/>
    </source>
</evidence>
<dbReference type="Proteomes" id="UP000823915">
    <property type="component" value="Unassembled WGS sequence"/>
</dbReference>
<name>A0A9D1YFN2_9FIRM</name>